<protein>
    <submittedName>
        <fullName evidence="2">Uncharacterized protein</fullName>
    </submittedName>
</protein>
<gene>
    <name evidence="2" type="ORF">ACFO4N_13725</name>
</gene>
<keyword evidence="1" id="KW-0472">Membrane</keyword>
<keyword evidence="1" id="KW-0812">Transmembrane</keyword>
<keyword evidence="3" id="KW-1185">Reference proteome</keyword>
<evidence type="ECO:0000313" key="2">
    <source>
        <dbReference type="EMBL" id="MFC4619767.1"/>
    </source>
</evidence>
<dbReference type="Proteomes" id="UP001596022">
    <property type="component" value="Unassembled WGS sequence"/>
</dbReference>
<feature type="transmembrane region" description="Helical" evidence="1">
    <location>
        <begin position="50"/>
        <end position="72"/>
    </location>
</feature>
<organism evidence="2 3">
    <name type="scientific">Camelliibacillus cellulosilyticus</name>
    <dbReference type="NCBI Taxonomy" id="2174486"/>
    <lineage>
        <taxon>Bacteria</taxon>
        <taxon>Bacillati</taxon>
        <taxon>Bacillota</taxon>
        <taxon>Bacilli</taxon>
        <taxon>Bacillales</taxon>
        <taxon>Sporolactobacillaceae</taxon>
        <taxon>Camelliibacillus</taxon>
    </lineage>
</organism>
<keyword evidence="1" id="KW-1133">Transmembrane helix</keyword>
<reference evidence="3" key="1">
    <citation type="journal article" date="2019" name="Int. J. Syst. Evol. Microbiol.">
        <title>The Global Catalogue of Microorganisms (GCM) 10K type strain sequencing project: providing services to taxonomists for standard genome sequencing and annotation.</title>
        <authorList>
            <consortium name="The Broad Institute Genomics Platform"/>
            <consortium name="The Broad Institute Genome Sequencing Center for Infectious Disease"/>
            <person name="Wu L."/>
            <person name="Ma J."/>
        </authorList>
    </citation>
    <scope>NUCLEOTIDE SEQUENCE [LARGE SCALE GENOMIC DNA]</scope>
    <source>
        <strain evidence="3">CGMCC 1.16306</strain>
    </source>
</reference>
<sequence length="80" mass="8350">MKWGHGEEGCAGMALIPLLFGMVKKSVSATIVSSILIVALLSSNTGGQNLASYIAVPILFGIAGFLIAYLTIRKAVKLDV</sequence>
<name>A0ABV9GR88_9BACL</name>
<dbReference type="EMBL" id="JBHSFW010000012">
    <property type="protein sequence ID" value="MFC4619767.1"/>
    <property type="molecule type" value="Genomic_DNA"/>
</dbReference>
<accession>A0ABV9GR88</accession>
<proteinExistence type="predicted"/>
<comment type="caution">
    <text evidence="2">The sequence shown here is derived from an EMBL/GenBank/DDBJ whole genome shotgun (WGS) entry which is preliminary data.</text>
</comment>
<feature type="transmembrane region" description="Helical" evidence="1">
    <location>
        <begin position="26"/>
        <end position="44"/>
    </location>
</feature>
<evidence type="ECO:0000313" key="3">
    <source>
        <dbReference type="Proteomes" id="UP001596022"/>
    </source>
</evidence>
<evidence type="ECO:0000256" key="1">
    <source>
        <dbReference type="SAM" id="Phobius"/>
    </source>
</evidence>